<dbReference type="Proteomes" id="UP001321763">
    <property type="component" value="Chromosome"/>
</dbReference>
<evidence type="ECO:0000256" key="1">
    <source>
        <dbReference type="ARBA" id="ARBA00023118"/>
    </source>
</evidence>
<dbReference type="Pfam" id="PF03787">
    <property type="entry name" value="RAMPs"/>
    <property type="match status" value="1"/>
</dbReference>
<sequence>MEFRTVMNLKKDRRVNFNEGEPLQNKNYKLNYKKGDIVFVKKDASGVLQMKEYHTYNSLMKYLENLTDKEKNNINKSLLINKFTNIFNLEKKYKLNKNEIEILDNIKKNIKFIKNSLIKTFDFISFDGIINDKLIIGFGNHSVFEADITLHHTYGIPYIPGSALKGVLRNFIIQEYFMKCSDICKKECSGQYQRNANNDELFIKIFGGKNEKGESLQGRTIFMDSFPDKKFTIEREVMTPHHQEYYEGSEELPLDKDRTIPINFLAVKGQDVKYIINIGIDKTINNKIIGKDIITNDEILAKYENKTIHEFISENLTAALEFHGIGAKTSVGYGYFNINSNKIL</sequence>
<dbReference type="InterPro" id="IPR010172">
    <property type="entry name" value="CRISPR-assoc_prot_TM1791"/>
</dbReference>
<gene>
    <name evidence="3" type="ORF">K234311028_14270</name>
</gene>
<dbReference type="RefSeq" id="WP_317724314.1">
    <property type="nucleotide sequence ID" value="NZ_AP026818.1"/>
</dbReference>
<proteinExistence type="predicted"/>
<dbReference type="PANTHER" id="PTHR39965:SF1">
    <property type="entry name" value="CRISPR SYSTEM CMR SUBUNIT CMR6"/>
    <property type="match status" value="1"/>
</dbReference>
<name>A0ABC8ED40_CLOTA</name>
<evidence type="ECO:0000313" key="3">
    <source>
        <dbReference type="EMBL" id="BDR81181.1"/>
    </source>
</evidence>
<evidence type="ECO:0000259" key="2">
    <source>
        <dbReference type="Pfam" id="PF03787"/>
    </source>
</evidence>
<dbReference type="EMBL" id="AP026818">
    <property type="protein sequence ID" value="BDR81181.1"/>
    <property type="molecule type" value="Genomic_DNA"/>
</dbReference>
<feature type="domain" description="CRISPR type III-associated protein" evidence="2">
    <location>
        <begin position="134"/>
        <end position="336"/>
    </location>
</feature>
<accession>A0ABC8ED40</accession>
<protein>
    <recommendedName>
        <fullName evidence="2">CRISPR type III-associated protein domain-containing protein</fullName>
    </recommendedName>
</protein>
<dbReference type="GO" id="GO:0051607">
    <property type="term" value="P:defense response to virus"/>
    <property type="evidence" value="ECO:0007669"/>
    <property type="project" value="UniProtKB-KW"/>
</dbReference>
<keyword evidence="1" id="KW-0051">Antiviral defense</keyword>
<evidence type="ECO:0000313" key="4">
    <source>
        <dbReference type="Proteomes" id="UP001321763"/>
    </source>
</evidence>
<dbReference type="NCBIfam" id="TIGR01898">
    <property type="entry name" value="cas_TM1791_cmr6"/>
    <property type="match status" value="1"/>
</dbReference>
<organism evidence="3 4">
    <name type="scientific">Clostridium tetani</name>
    <dbReference type="NCBI Taxonomy" id="1513"/>
    <lineage>
        <taxon>Bacteria</taxon>
        <taxon>Bacillati</taxon>
        <taxon>Bacillota</taxon>
        <taxon>Clostridia</taxon>
        <taxon>Eubacteriales</taxon>
        <taxon>Clostridiaceae</taxon>
        <taxon>Clostridium</taxon>
    </lineage>
</organism>
<dbReference type="AlphaFoldDB" id="A0ABC8ED40"/>
<dbReference type="InterPro" id="IPR005537">
    <property type="entry name" value="RAMP_III_fam"/>
</dbReference>
<dbReference type="PANTHER" id="PTHR39965">
    <property type="entry name" value="CRISPR SYSTEM CMR SUBUNIT CMR6"/>
    <property type="match status" value="1"/>
</dbReference>
<reference evidence="3 4" key="1">
    <citation type="submission" date="2022-09" db="EMBL/GenBank/DDBJ databases">
        <title>complete genome sequences of Clostridium tetani str. KHSU-234311-028 isolated from soil.</title>
        <authorList>
            <person name="Sekizuka T."/>
            <person name="Shitada C."/>
            <person name="Takahashi M."/>
            <person name="Kuroda M."/>
        </authorList>
    </citation>
    <scope>NUCLEOTIDE SEQUENCE [LARGE SCALE GENOMIC DNA]</scope>
    <source>
        <strain evidence="3 4">KHSU-234311-028</strain>
    </source>
</reference>